<dbReference type="Pfam" id="PF01409">
    <property type="entry name" value="tRNA-synt_2d"/>
    <property type="match status" value="1"/>
</dbReference>
<feature type="non-terminal residue" evidence="9">
    <location>
        <position position="312"/>
    </location>
</feature>
<evidence type="ECO:0000256" key="5">
    <source>
        <dbReference type="ARBA" id="ARBA00022917"/>
    </source>
</evidence>
<dbReference type="GO" id="GO:0004826">
    <property type="term" value="F:phenylalanine-tRNA ligase activity"/>
    <property type="evidence" value="ECO:0007669"/>
    <property type="project" value="UniProtKB-EC"/>
</dbReference>
<gene>
    <name evidence="9" type="ORF">GM51_22155</name>
</gene>
<dbReference type="InterPro" id="IPR006195">
    <property type="entry name" value="aa-tRNA-synth_II"/>
</dbReference>
<dbReference type="InterPro" id="IPR045864">
    <property type="entry name" value="aa-tRNA-synth_II/BPL/LPL"/>
</dbReference>
<dbReference type="AlphaFoldDB" id="A0A094S2I5"/>
<comment type="caution">
    <text evidence="9">The sequence shown here is derived from an EMBL/GenBank/DDBJ whole genome shotgun (WGS) entry which is preliminary data.</text>
</comment>
<keyword evidence="3" id="KW-0547">Nucleotide-binding</keyword>
<reference evidence="9" key="1">
    <citation type="submission" date="2014-06" db="EMBL/GenBank/DDBJ databases">
        <title>Key roles for freshwater Actinobacteria revealed by deep metagenomic sequencing.</title>
        <authorList>
            <person name="Ghai R."/>
            <person name="Mizuno C.M."/>
            <person name="Picazo A."/>
            <person name="Camacho A."/>
            <person name="Rodriguez-Valera F."/>
        </authorList>
    </citation>
    <scope>NUCLEOTIDE SEQUENCE</scope>
</reference>
<dbReference type="GO" id="GO:0005524">
    <property type="term" value="F:ATP binding"/>
    <property type="evidence" value="ECO:0007669"/>
    <property type="project" value="UniProtKB-KW"/>
</dbReference>
<dbReference type="InterPro" id="IPR010978">
    <property type="entry name" value="tRNA-bd_arm"/>
</dbReference>
<evidence type="ECO:0000256" key="7">
    <source>
        <dbReference type="ARBA" id="ARBA00049255"/>
    </source>
</evidence>
<dbReference type="GO" id="GO:0005737">
    <property type="term" value="C:cytoplasm"/>
    <property type="evidence" value="ECO:0007669"/>
    <property type="project" value="InterPro"/>
</dbReference>
<dbReference type="PANTHER" id="PTHR11538">
    <property type="entry name" value="PHENYLALANYL-TRNA SYNTHETASE"/>
    <property type="match status" value="1"/>
</dbReference>
<evidence type="ECO:0000256" key="6">
    <source>
        <dbReference type="ARBA" id="ARBA00023146"/>
    </source>
</evidence>
<dbReference type="Pfam" id="PF02912">
    <property type="entry name" value="Phe_tRNA-synt_N"/>
    <property type="match status" value="1"/>
</dbReference>
<dbReference type="GO" id="GO:0000049">
    <property type="term" value="F:tRNA binding"/>
    <property type="evidence" value="ECO:0007669"/>
    <property type="project" value="InterPro"/>
</dbReference>
<keyword evidence="4" id="KW-0067">ATP-binding</keyword>
<protein>
    <recommendedName>
        <fullName evidence="1">phenylalanine--tRNA ligase</fullName>
        <ecNumber evidence="1">6.1.1.20</ecNumber>
    </recommendedName>
</protein>
<accession>A0A094S2I5</accession>
<keyword evidence="5" id="KW-0648">Protein biosynthesis</keyword>
<dbReference type="SUPFAM" id="SSF46589">
    <property type="entry name" value="tRNA-binding arm"/>
    <property type="match status" value="1"/>
</dbReference>
<sequence>MSDINSTALSHESIATALAKALSEIKSAKNLDELKTVRINHAGDKSEIALANRTIGNLQGAEKAEVGKRIGEARNQIRIALDQRTDELQSEREESILIEEKVDVTQVLASGRRNSQAVGARHPLTTIAEHISDVFIAMGYEVAEGPEAEAEWFNFDALNISEDHPSRSSTDTFYLESLDSGVVLRTQTSPVQMRAMLESKPPIYVIAPGKVFRTDELDATHTPVFHQVEGLAVDKNLTMSDLKGTLDHFAKSMFGPGIETRFRPSFFPFTEPSAELDLKCFVCKGESNKKNYCKTCRNEGWIEWGGCGMVNP</sequence>
<dbReference type="PANTHER" id="PTHR11538:SF41">
    <property type="entry name" value="PHENYLALANINE--TRNA LIGASE, MITOCHONDRIAL"/>
    <property type="match status" value="1"/>
</dbReference>
<feature type="domain" description="Aminoacyl-transfer RNA synthetases class-II family profile" evidence="8">
    <location>
        <begin position="125"/>
        <end position="276"/>
    </location>
</feature>
<evidence type="ECO:0000256" key="1">
    <source>
        <dbReference type="ARBA" id="ARBA00012814"/>
    </source>
</evidence>
<dbReference type="EMBL" id="JNSL01000227">
    <property type="protein sequence ID" value="KGA11903.1"/>
    <property type="molecule type" value="Genomic_DNA"/>
</dbReference>
<dbReference type="InterPro" id="IPR004188">
    <property type="entry name" value="Phe-tRNA_ligase_II_N"/>
</dbReference>
<proteinExistence type="predicted"/>
<comment type="catalytic activity">
    <reaction evidence="7">
        <text>tRNA(Phe) + L-phenylalanine + ATP = L-phenylalanyl-tRNA(Phe) + AMP + diphosphate + H(+)</text>
        <dbReference type="Rhea" id="RHEA:19413"/>
        <dbReference type="Rhea" id="RHEA-COMP:9668"/>
        <dbReference type="Rhea" id="RHEA-COMP:9699"/>
        <dbReference type="ChEBI" id="CHEBI:15378"/>
        <dbReference type="ChEBI" id="CHEBI:30616"/>
        <dbReference type="ChEBI" id="CHEBI:33019"/>
        <dbReference type="ChEBI" id="CHEBI:58095"/>
        <dbReference type="ChEBI" id="CHEBI:78442"/>
        <dbReference type="ChEBI" id="CHEBI:78531"/>
        <dbReference type="ChEBI" id="CHEBI:456215"/>
        <dbReference type="EC" id="6.1.1.20"/>
    </reaction>
</comment>
<dbReference type="GO" id="GO:0006432">
    <property type="term" value="P:phenylalanyl-tRNA aminoacylation"/>
    <property type="evidence" value="ECO:0007669"/>
    <property type="project" value="InterPro"/>
</dbReference>
<dbReference type="CDD" id="cd00496">
    <property type="entry name" value="PheRS_alpha_core"/>
    <property type="match status" value="1"/>
</dbReference>
<evidence type="ECO:0000256" key="4">
    <source>
        <dbReference type="ARBA" id="ARBA00022840"/>
    </source>
</evidence>
<dbReference type="Gene3D" id="3.30.930.10">
    <property type="entry name" value="Bira Bifunctional Protein, Domain 2"/>
    <property type="match status" value="1"/>
</dbReference>
<dbReference type="InterPro" id="IPR002319">
    <property type="entry name" value="Phenylalanyl-tRNA_Synthase"/>
</dbReference>
<evidence type="ECO:0000313" key="9">
    <source>
        <dbReference type="EMBL" id="KGA11903.1"/>
    </source>
</evidence>
<dbReference type="SUPFAM" id="SSF55681">
    <property type="entry name" value="Class II aaRS and biotin synthetases"/>
    <property type="match status" value="1"/>
</dbReference>
<dbReference type="PROSITE" id="PS50862">
    <property type="entry name" value="AA_TRNA_LIGASE_II"/>
    <property type="match status" value="1"/>
</dbReference>
<evidence type="ECO:0000256" key="2">
    <source>
        <dbReference type="ARBA" id="ARBA00022598"/>
    </source>
</evidence>
<keyword evidence="2 9" id="KW-0436">Ligase</keyword>
<evidence type="ECO:0000259" key="8">
    <source>
        <dbReference type="PROSITE" id="PS50862"/>
    </source>
</evidence>
<name>A0A094S2I5_9ZZZZ</name>
<keyword evidence="6" id="KW-0030">Aminoacyl-tRNA synthetase</keyword>
<organism evidence="9">
    <name type="scientific">freshwater metagenome</name>
    <dbReference type="NCBI Taxonomy" id="449393"/>
    <lineage>
        <taxon>unclassified sequences</taxon>
        <taxon>metagenomes</taxon>
        <taxon>ecological metagenomes</taxon>
    </lineage>
</organism>
<dbReference type="EC" id="6.1.1.20" evidence="1"/>
<evidence type="ECO:0000256" key="3">
    <source>
        <dbReference type="ARBA" id="ARBA00022741"/>
    </source>
</evidence>